<keyword evidence="4 15" id="KW-0227">DNA damage</keyword>
<feature type="domain" description="UvrD-like helicase C-terminal" evidence="18">
    <location>
        <begin position="562"/>
        <end position="845"/>
    </location>
</feature>
<comment type="domain">
    <text evidence="15">The C-terminal domain has nuclease activity and interacts with RecD. It interacts with RecA, facilitating its loading onto ssDNA.</text>
</comment>
<organism evidence="19 20">
    <name type="scientific">Oceanospirillum sediminis</name>
    <dbReference type="NCBI Taxonomy" id="2760088"/>
    <lineage>
        <taxon>Bacteria</taxon>
        <taxon>Pseudomonadati</taxon>
        <taxon>Pseudomonadota</taxon>
        <taxon>Gammaproteobacteria</taxon>
        <taxon>Oceanospirillales</taxon>
        <taxon>Oceanospirillaceae</taxon>
        <taxon>Oceanospirillum</taxon>
    </lineage>
</organism>
<dbReference type="Gene3D" id="1.10.3170.10">
    <property type="entry name" value="Recbcd, chain B, domain 2"/>
    <property type="match status" value="1"/>
</dbReference>
<feature type="binding site" evidence="15">
    <location>
        <position position="1068"/>
    </location>
    <ligand>
        <name>Mg(2+)</name>
        <dbReference type="ChEBI" id="CHEBI:18420"/>
    </ligand>
</feature>
<comment type="subunit">
    <text evidence="15">Heterotrimer of RecB, RecC and RecD. All subunits contribute to DNA-binding. Interacts with RecA.</text>
</comment>
<dbReference type="CDD" id="cd22352">
    <property type="entry name" value="RecB_C-like"/>
    <property type="match status" value="1"/>
</dbReference>
<dbReference type="SUPFAM" id="SSF52980">
    <property type="entry name" value="Restriction endonuclease-like"/>
    <property type="match status" value="1"/>
</dbReference>
<dbReference type="PROSITE" id="PS51198">
    <property type="entry name" value="UVRD_HELICASE_ATP_BIND"/>
    <property type="match status" value="1"/>
</dbReference>
<name>A0A839IRS8_9GAMM</name>
<evidence type="ECO:0000256" key="4">
    <source>
        <dbReference type="ARBA" id="ARBA00022763"/>
    </source>
</evidence>
<accession>A0A839IRS8</accession>
<feature type="region of interest" description="Nuclease activity, interacts with RecD and RecA" evidence="15">
    <location>
        <begin position="988"/>
        <end position="1343"/>
    </location>
</feature>
<feature type="binding site" evidence="15">
    <location>
        <position position="1221"/>
    </location>
    <ligand>
        <name>Mg(2+)</name>
        <dbReference type="ChEBI" id="CHEBI:18420"/>
    </ligand>
</feature>
<evidence type="ECO:0000259" key="17">
    <source>
        <dbReference type="PROSITE" id="PS51198"/>
    </source>
</evidence>
<dbReference type="NCBIfam" id="TIGR00609">
    <property type="entry name" value="recB"/>
    <property type="match status" value="1"/>
</dbReference>
<evidence type="ECO:0000256" key="14">
    <source>
        <dbReference type="ARBA" id="ARBA00048988"/>
    </source>
</evidence>
<evidence type="ECO:0000256" key="5">
    <source>
        <dbReference type="ARBA" id="ARBA00022801"/>
    </source>
</evidence>
<evidence type="ECO:0000256" key="1">
    <source>
        <dbReference type="ARBA" id="ARBA00022722"/>
    </source>
</evidence>
<dbReference type="EC" id="5.6.2.4" evidence="15"/>
<sequence>MNQILNPLTFPLKGSALIEASAGTGKTFTLALLYLRLVLQHGMDSPSQQTESETEDQKKGTQAFIRPLLPPEILVVTFTNAATQELRERIRLRLVEMAELLQLPDADADKGTVSATDQLSLTELSSATNPAASDEHPSASAGDPILLELKASLIAQGRSPDAEARRLLLAAEWMDEASISTIHSWCYRVLTEHAFDSGNGFEQELIQSEADYLQQAAEDYWRSYCLSLDEASLKTLLSVFTSPASLTGKIRNLLPALDQLAISSLPEDCQPTESEAGVFRLCSVEQLLTALQQEKAAVIQPLKQRWRDENYINQLTELFDNAQSEKRLNTPKLNKKHRGDLLTKLTRWLETDAEQTGINTGQNTFRRMAGLDLSAWKDEGDSDSQHPACLALRQLEDALAQLPGAETMLLEHSARWIRQRIEHEKQRQQQLYHNDLLTRLDHALQHPERGEALAEAIRRKFPVALVDEFQDTDPIQYRIFDRVYRVKEPIENTGFFMIGDPKQAIYAFRGADIYTYLKAGDAAQQSYTLDTNYRSCPELIDQVNEIFHHCERDHEAQGAFRMRSLDDSDKAIPFKPVKAGKSSLTGLIIDHQPVAAQQSWLTETQGVTAYRTESAQIAANEIARLLVLGQQGKATLPDEENPEQRQPVQPRDIAVLVNNGTEAREIEEALYKQGVASVYLSDRSSVYASDTAASLLVMMRAVAHPLNERWLRQALGCPLAGFSVQQLEQLNRNEFYWETQIEHFTRLQRVWRFRGILALIYQLIEQFDIARRLLSLRGGERQLTDLLHLGELLQHASEQVEGELALIRFLEEARLEPDENSDVQQQRLESDRELVKIVTIHKSKGLEYPLVFLPFICNFRREEGRYRPVLTHNAKGDPEAHLALTPDVLQQADDERLGEDIRKLYVALTRARYGNWLGMAPLKQLEHSALGYLLGLNQDSLTAQILSQSDWLKRFSLMQPTEEQWQYRPPVQAELDQARTCTVKPAPGWWVASYSAISYGARSEALSAQSSEPNQITEEETAAESTAREEAGEAVVNVPVEFLMPPLTNQTRSLHQFPAGSRSGTFLHGILEWAAEQKSVSETAPGNLLYGFNASAADQALRLETLHKRCHMRQLTEWVYPLDNWLKDYLSTPWILDKLPDSDGNIPTFALRDLQPSQICVEMEFLFQSHHVNSLQLDKLVIASTLNQAPRPMAQKTQLNGLMKGFIDLVMEYQGRYYVVDWKSNKLGEYDEAYHHEAMTNAILEKRYDLQYCIYLLALHRQLKARLPDYDYDRHIGGVVYAFLRGNQSQSQGLFMDRPDKHFIEQLDRLFLGKGVGEYEQDTMSFKSKQNIRTSQESENHVR</sequence>
<reference evidence="19 20" key="1">
    <citation type="submission" date="2020-08" db="EMBL/GenBank/DDBJ databases">
        <title>Oceanospirillum sp. nov. isolated from marine sediment.</title>
        <authorList>
            <person name="Ji X."/>
        </authorList>
    </citation>
    <scope>NUCLEOTIDE SEQUENCE [LARGE SCALE GENOMIC DNA]</scope>
    <source>
        <strain evidence="19 20">D5</strain>
    </source>
</reference>
<evidence type="ECO:0000313" key="20">
    <source>
        <dbReference type="Proteomes" id="UP000565262"/>
    </source>
</evidence>
<keyword evidence="5 15" id="KW-0378">Hydrolase</keyword>
<dbReference type="Proteomes" id="UP000565262">
    <property type="component" value="Unassembled WGS sequence"/>
</dbReference>
<dbReference type="InterPro" id="IPR011604">
    <property type="entry name" value="PDDEXK-like_dom_sf"/>
</dbReference>
<evidence type="ECO:0000256" key="16">
    <source>
        <dbReference type="PROSITE-ProRule" id="PRU00560"/>
    </source>
</evidence>
<dbReference type="InterPro" id="IPR027417">
    <property type="entry name" value="P-loop_NTPase"/>
</dbReference>
<keyword evidence="1 15" id="KW-0540">Nuclease</keyword>
<evidence type="ECO:0000256" key="9">
    <source>
        <dbReference type="ARBA" id="ARBA00022842"/>
    </source>
</evidence>
<dbReference type="GO" id="GO:0005829">
    <property type="term" value="C:cytosol"/>
    <property type="evidence" value="ECO:0007669"/>
    <property type="project" value="TreeGrafter"/>
</dbReference>
<dbReference type="Gene3D" id="3.40.50.300">
    <property type="entry name" value="P-loop containing nucleotide triphosphate hydrolases"/>
    <property type="match status" value="2"/>
</dbReference>
<dbReference type="EMBL" id="JACJFM010000024">
    <property type="protein sequence ID" value="MBB1488183.1"/>
    <property type="molecule type" value="Genomic_DNA"/>
</dbReference>
<dbReference type="GO" id="GO:0009338">
    <property type="term" value="C:exodeoxyribonuclease V complex"/>
    <property type="evidence" value="ECO:0007669"/>
    <property type="project" value="TreeGrafter"/>
</dbReference>
<dbReference type="InterPro" id="IPR014017">
    <property type="entry name" value="DNA_helicase_UvrD-like_C"/>
</dbReference>
<dbReference type="HAMAP" id="MF_01485">
    <property type="entry name" value="RecB"/>
    <property type="match status" value="1"/>
</dbReference>
<proteinExistence type="inferred from homology"/>
<dbReference type="Pfam" id="PF00580">
    <property type="entry name" value="UvrD-helicase"/>
    <property type="match status" value="1"/>
</dbReference>
<dbReference type="InterPro" id="IPR011335">
    <property type="entry name" value="Restrct_endonuc-II-like"/>
</dbReference>
<dbReference type="EC" id="3.1.11.5" evidence="15"/>
<dbReference type="InterPro" id="IPR014016">
    <property type="entry name" value="UvrD-like_ATP-bd"/>
</dbReference>
<comment type="catalytic activity">
    <reaction evidence="15">
        <text>Exonucleolytic cleavage (in the presence of ATP) in either 5'- to 3'- or 3'- to 5'-direction to yield 5'-phosphooligonucleotides.</text>
        <dbReference type="EC" id="3.1.11.5"/>
    </reaction>
</comment>
<evidence type="ECO:0000256" key="3">
    <source>
        <dbReference type="ARBA" id="ARBA00022741"/>
    </source>
</evidence>
<dbReference type="Pfam" id="PF12705">
    <property type="entry name" value="PDDEXK_1"/>
    <property type="match status" value="1"/>
</dbReference>
<dbReference type="GO" id="GO:0008854">
    <property type="term" value="F:exodeoxyribonuclease V activity"/>
    <property type="evidence" value="ECO:0007669"/>
    <property type="project" value="UniProtKB-EC"/>
</dbReference>
<dbReference type="Gene3D" id="1.10.486.10">
    <property type="entry name" value="PCRA, domain 4"/>
    <property type="match status" value="1"/>
</dbReference>
<dbReference type="GO" id="GO:0000724">
    <property type="term" value="P:double-strand break repair via homologous recombination"/>
    <property type="evidence" value="ECO:0007669"/>
    <property type="project" value="UniProtKB-UniRule"/>
</dbReference>
<dbReference type="PANTHER" id="PTHR11070">
    <property type="entry name" value="UVRD / RECB / PCRA DNA HELICASE FAMILY MEMBER"/>
    <property type="match status" value="1"/>
</dbReference>
<feature type="active site" description="For nuclease activity" evidence="15">
    <location>
        <position position="1221"/>
    </location>
</feature>
<keyword evidence="2 15" id="KW-0479">Metal-binding</keyword>
<evidence type="ECO:0000256" key="7">
    <source>
        <dbReference type="ARBA" id="ARBA00022839"/>
    </source>
</evidence>
<dbReference type="Pfam" id="PF13361">
    <property type="entry name" value="UvrD_C"/>
    <property type="match status" value="1"/>
</dbReference>
<comment type="cofactor">
    <cofactor evidence="15">
        <name>Mg(2+)</name>
        <dbReference type="ChEBI" id="CHEBI:18420"/>
    </cofactor>
    <text evidence="15">Binds 1 Mg(2+) ion per subunit.</text>
</comment>
<evidence type="ECO:0000256" key="15">
    <source>
        <dbReference type="HAMAP-Rule" id="MF_01485"/>
    </source>
</evidence>
<keyword evidence="12 15" id="KW-0413">Isomerase</keyword>
<keyword evidence="8 15" id="KW-0067">ATP-binding</keyword>
<protein>
    <recommendedName>
        <fullName evidence="15">RecBCD enzyme subunit RecB</fullName>
        <ecNumber evidence="15">3.1.11.5</ecNumber>
        <ecNumber evidence="15">5.6.2.4</ecNumber>
    </recommendedName>
    <alternativeName>
        <fullName evidence="15">DNA 3'-5' helicase subunit RecB</fullName>
    </alternativeName>
    <alternativeName>
        <fullName evidence="15">Exonuclease V subunit RecB</fullName>
        <shortName evidence="15">ExoV subunit RecB</shortName>
    </alternativeName>
    <alternativeName>
        <fullName evidence="15">Helicase/nuclease RecBCD subunit RecB</fullName>
    </alternativeName>
</protein>
<evidence type="ECO:0000313" key="19">
    <source>
        <dbReference type="EMBL" id="MBB1488183.1"/>
    </source>
</evidence>
<feature type="binding site" evidence="15">
    <location>
        <position position="1208"/>
    </location>
    <ligand>
        <name>Mg(2+)</name>
        <dbReference type="ChEBI" id="CHEBI:18420"/>
    </ligand>
</feature>
<keyword evidence="3 15" id="KW-0547">Nucleotide-binding</keyword>
<comment type="catalytic activity">
    <reaction evidence="13 15">
        <text>Couples ATP hydrolysis with the unwinding of duplex DNA by translocating in the 3'-5' direction.</text>
        <dbReference type="EC" id="5.6.2.4"/>
    </reaction>
</comment>
<comment type="similarity">
    <text evidence="15">Belongs to the helicase family. UvrD subfamily.</text>
</comment>
<comment type="caution">
    <text evidence="19">The sequence shown here is derived from an EMBL/GenBank/DDBJ whole genome shotgun (WGS) entry which is preliminary data.</text>
</comment>
<keyword evidence="20" id="KW-1185">Reference proteome</keyword>
<keyword evidence="9 15" id="KW-0460">Magnesium</keyword>
<dbReference type="GO" id="GO:0000287">
    <property type="term" value="F:magnesium ion binding"/>
    <property type="evidence" value="ECO:0007669"/>
    <property type="project" value="UniProtKB-UniRule"/>
</dbReference>
<dbReference type="RefSeq" id="WP_182809951.1">
    <property type="nucleotide sequence ID" value="NZ_JACJFM010000024.1"/>
</dbReference>
<dbReference type="Gene3D" id="3.90.320.10">
    <property type="match status" value="1"/>
</dbReference>
<keyword evidence="10 15" id="KW-0238">DNA-binding</keyword>
<feature type="binding site" evidence="16">
    <location>
        <begin position="20"/>
        <end position="27"/>
    </location>
    <ligand>
        <name>ATP</name>
        <dbReference type="ChEBI" id="CHEBI:30616"/>
    </ligand>
</feature>
<feature type="domain" description="UvrD-like helicase ATP-binding" evidence="17">
    <location>
        <begin position="1"/>
        <end position="536"/>
    </location>
</feature>
<dbReference type="InterPro" id="IPR004586">
    <property type="entry name" value="RecB"/>
</dbReference>
<dbReference type="InterPro" id="IPR038726">
    <property type="entry name" value="PDDEXK_AddAB-type"/>
</dbReference>
<comment type="catalytic activity">
    <reaction evidence="14 15">
        <text>ATP + H2O = ADP + phosphate + H(+)</text>
        <dbReference type="Rhea" id="RHEA:13065"/>
        <dbReference type="ChEBI" id="CHEBI:15377"/>
        <dbReference type="ChEBI" id="CHEBI:15378"/>
        <dbReference type="ChEBI" id="CHEBI:30616"/>
        <dbReference type="ChEBI" id="CHEBI:43474"/>
        <dbReference type="ChEBI" id="CHEBI:456216"/>
        <dbReference type="EC" id="5.6.2.4"/>
    </reaction>
</comment>
<comment type="miscellaneous">
    <text evidence="15">In the RecBCD complex, RecB has a slow 3'-5' helicase, an exonuclease activity and loads RecA onto ssDNA, RecD has a fast 5'-3' helicase activity, while RecC stimulates the ATPase and processivity of the RecB helicase and contributes to recognition of the Chi site.</text>
</comment>
<dbReference type="PROSITE" id="PS51217">
    <property type="entry name" value="UVRD_HELICASE_CTER"/>
    <property type="match status" value="1"/>
</dbReference>
<evidence type="ECO:0000256" key="11">
    <source>
        <dbReference type="ARBA" id="ARBA00023204"/>
    </source>
</evidence>
<dbReference type="GO" id="GO:0043138">
    <property type="term" value="F:3'-5' DNA helicase activity"/>
    <property type="evidence" value="ECO:0007669"/>
    <property type="project" value="UniProtKB-UniRule"/>
</dbReference>
<evidence type="ECO:0000259" key="18">
    <source>
        <dbReference type="PROSITE" id="PS51217"/>
    </source>
</evidence>
<evidence type="ECO:0000256" key="12">
    <source>
        <dbReference type="ARBA" id="ARBA00023235"/>
    </source>
</evidence>
<evidence type="ECO:0000256" key="6">
    <source>
        <dbReference type="ARBA" id="ARBA00022806"/>
    </source>
</evidence>
<dbReference type="SUPFAM" id="SSF52540">
    <property type="entry name" value="P-loop containing nucleoside triphosphate hydrolases"/>
    <property type="match status" value="1"/>
</dbReference>
<dbReference type="PANTHER" id="PTHR11070:SF23">
    <property type="entry name" value="RECBCD ENZYME SUBUNIT RECB"/>
    <property type="match status" value="1"/>
</dbReference>
<feature type="region of interest" description="DNA-binding and helicase activity, interacts with RecC" evidence="15">
    <location>
        <begin position="1"/>
        <end position="939"/>
    </location>
</feature>
<keyword evidence="11 15" id="KW-0234">DNA repair</keyword>
<gene>
    <name evidence="15 19" type="primary">recB</name>
    <name evidence="19" type="ORF">H4O21_16395</name>
</gene>
<dbReference type="GO" id="GO:0003677">
    <property type="term" value="F:DNA binding"/>
    <property type="evidence" value="ECO:0007669"/>
    <property type="project" value="UniProtKB-UniRule"/>
</dbReference>
<comment type="domain">
    <text evidence="15">The N-terminal DNA-binding domain is a ssDNA-dependent ATPase and has ATP-dependent 3'-5' helicase function. This domain interacts with RecC.</text>
</comment>
<evidence type="ECO:0000256" key="10">
    <source>
        <dbReference type="ARBA" id="ARBA00023125"/>
    </source>
</evidence>
<evidence type="ECO:0000256" key="2">
    <source>
        <dbReference type="ARBA" id="ARBA00022723"/>
    </source>
</evidence>
<keyword evidence="7 15" id="KW-0269">Exonuclease</keyword>
<evidence type="ECO:0000256" key="13">
    <source>
        <dbReference type="ARBA" id="ARBA00034617"/>
    </source>
</evidence>
<keyword evidence="6 15" id="KW-0347">Helicase</keyword>
<evidence type="ECO:0000256" key="8">
    <source>
        <dbReference type="ARBA" id="ARBA00022840"/>
    </source>
</evidence>
<dbReference type="InterPro" id="IPR000212">
    <property type="entry name" value="DNA_helicase_UvrD/REP"/>
</dbReference>
<comment type="function">
    <text evidence="15">A helicase/nuclease that prepares dsDNA breaks (DSB) for recombinational DNA repair. Binds to DSBs and unwinds DNA via a highly rapid and processive ATP-dependent bidirectional helicase activity. Unwinds dsDNA until it encounters a Chi (crossover hotspot instigator) sequence from the 3' direction. Cuts ssDNA a few nucleotides 3' to the Chi site. The properties and activities of the enzyme are changed at Chi. The Chi-altered holoenzyme produces a long 3'-ssDNA overhang and facilitates RecA-binding to the ssDNA for homologous DNA recombination and repair. Holoenzyme degrades any linearized DNA that is unable to undergo homologous recombination. In the holoenzyme this subunit contributes ATPase, 3'-5' helicase, exonuclease activity and loads RecA onto ssDNA.</text>
</comment>
<dbReference type="GO" id="GO:0005524">
    <property type="term" value="F:ATP binding"/>
    <property type="evidence" value="ECO:0007669"/>
    <property type="project" value="UniProtKB-UniRule"/>
</dbReference>